<organism evidence="1 2">
    <name type="scientific">Paenibacillus nicotianae</name>
    <dbReference type="NCBI Taxonomy" id="1526551"/>
    <lineage>
        <taxon>Bacteria</taxon>
        <taxon>Bacillati</taxon>
        <taxon>Bacillota</taxon>
        <taxon>Bacilli</taxon>
        <taxon>Bacillales</taxon>
        <taxon>Paenibacillaceae</taxon>
        <taxon>Paenibacillus</taxon>
    </lineage>
</organism>
<comment type="caution">
    <text evidence="1">The sequence shown here is derived from an EMBL/GenBank/DDBJ whole genome shotgun (WGS) entry which is preliminary data.</text>
</comment>
<sequence>MNKKIIWSMPVVLIMLTTACSPLVDRQVEEPSIQIEEETTVTDRGEDRSIDKGRIIISQQEHENVLEFIDKMMVIIELLDQNLFAVQDIWEALSNRELGENEFIIKFRQSEKKFKNVNDELSKIQPLY</sequence>
<proteinExistence type="predicted"/>
<evidence type="ECO:0008006" key="3">
    <source>
        <dbReference type="Google" id="ProtNLM"/>
    </source>
</evidence>
<gene>
    <name evidence="1" type="ORF">ACFSGI_11600</name>
</gene>
<protein>
    <recommendedName>
        <fullName evidence="3">Sporulation lipoprotein YhcN/YlaJ (Spore_YhcN_YlaJ)</fullName>
    </recommendedName>
</protein>
<evidence type="ECO:0000313" key="2">
    <source>
        <dbReference type="Proteomes" id="UP001597403"/>
    </source>
</evidence>
<reference evidence="2" key="1">
    <citation type="journal article" date="2019" name="Int. J. Syst. Evol. Microbiol.">
        <title>The Global Catalogue of Microorganisms (GCM) 10K type strain sequencing project: providing services to taxonomists for standard genome sequencing and annotation.</title>
        <authorList>
            <consortium name="The Broad Institute Genomics Platform"/>
            <consortium name="The Broad Institute Genome Sequencing Center for Infectious Disease"/>
            <person name="Wu L."/>
            <person name="Ma J."/>
        </authorList>
    </citation>
    <scope>NUCLEOTIDE SEQUENCE [LARGE SCALE GENOMIC DNA]</scope>
    <source>
        <strain evidence="2">CGMCC 1.15067</strain>
    </source>
</reference>
<keyword evidence="2" id="KW-1185">Reference proteome</keyword>
<evidence type="ECO:0000313" key="1">
    <source>
        <dbReference type="EMBL" id="MFD1990604.1"/>
    </source>
</evidence>
<name>A0ABW4UWS4_9BACL</name>
<dbReference type="EMBL" id="JBHUGF010000010">
    <property type="protein sequence ID" value="MFD1990604.1"/>
    <property type="molecule type" value="Genomic_DNA"/>
</dbReference>
<dbReference type="PROSITE" id="PS51257">
    <property type="entry name" value="PROKAR_LIPOPROTEIN"/>
    <property type="match status" value="1"/>
</dbReference>
<accession>A0ABW4UWS4</accession>
<dbReference type="Proteomes" id="UP001597403">
    <property type="component" value="Unassembled WGS sequence"/>
</dbReference>
<dbReference type="RefSeq" id="WP_204824282.1">
    <property type="nucleotide sequence ID" value="NZ_JBHUGF010000010.1"/>
</dbReference>